<name>A0A8H4TE45_9HYPO</name>
<protein>
    <recommendedName>
        <fullName evidence="1">AB hydrolase-1 domain-containing protein</fullName>
    </recommendedName>
</protein>
<accession>A0A8H4TE45</accession>
<dbReference type="Proteomes" id="UP000622797">
    <property type="component" value="Unassembled WGS sequence"/>
</dbReference>
<evidence type="ECO:0000313" key="2">
    <source>
        <dbReference type="EMBL" id="KAF4956242.1"/>
    </source>
</evidence>
<reference evidence="2" key="2">
    <citation type="submission" date="2020-05" db="EMBL/GenBank/DDBJ databases">
        <authorList>
            <person name="Kim H.-S."/>
            <person name="Proctor R.H."/>
            <person name="Brown D.W."/>
        </authorList>
    </citation>
    <scope>NUCLEOTIDE SEQUENCE</scope>
    <source>
        <strain evidence="2">NRRL 20472</strain>
    </source>
</reference>
<dbReference type="InterPro" id="IPR000073">
    <property type="entry name" value="AB_hydrolase_1"/>
</dbReference>
<comment type="caution">
    <text evidence="2">The sequence shown here is derived from an EMBL/GenBank/DDBJ whole genome shotgun (WGS) entry which is preliminary data.</text>
</comment>
<dbReference type="PANTHER" id="PTHR37017:SF11">
    <property type="entry name" value="ESTERASE_LIPASE_THIOESTERASE DOMAIN-CONTAINING PROTEIN"/>
    <property type="match status" value="1"/>
</dbReference>
<dbReference type="InterPro" id="IPR029058">
    <property type="entry name" value="AB_hydrolase_fold"/>
</dbReference>
<feature type="domain" description="AB hydrolase-1" evidence="1">
    <location>
        <begin position="11"/>
        <end position="247"/>
    </location>
</feature>
<dbReference type="OrthoDB" id="1263307at2759"/>
<evidence type="ECO:0000313" key="3">
    <source>
        <dbReference type="Proteomes" id="UP000622797"/>
    </source>
</evidence>
<proteinExistence type="predicted"/>
<evidence type="ECO:0000259" key="1">
    <source>
        <dbReference type="Pfam" id="PF12697"/>
    </source>
</evidence>
<dbReference type="SUPFAM" id="SSF53474">
    <property type="entry name" value="alpha/beta-Hydrolases"/>
    <property type="match status" value="1"/>
</dbReference>
<sequence length="566" mass="63157">MSQTKPVVAIVPGGFCGPDLYEGVANTLREDGFTVIIVTSTVTKNLPSKDTTHPEFKNLANKGLLDDVDEIHAKLTPSFDQGLEVVIFGHSYGSLPALLALQGQTVDERKAKGLSGGIKAYAVIAGFAYALRGRNVRGDTEDAPPMPYFITEEGVFHIQDSAKPLFFSDLPAEEQDAAWAKVLGSQSRKSLNHLSEFTNSEVQIPKTYILCEKDEVVAPMYQEMYVKTGEFDKVEKLPSGHFLFVNPVSLIYTDRLGDTIANLDIKSLNLVCLADRDMSIDLWTEFGSCATAASDRHEYFAIFVPLLRLLQTILSSPRDIDSMDGIRDSLEQYYLNFPPDLLEFSSIKFMYQLEAMIWFHGIFILTFVRQDLLEILIDEALPLQDEFYFAPEHAILLGEALPTLLQLDSALQRISPATVFFINLPSTIMASAMWRFHCLIDLDTTSPVVIDIPESLVVNVTFHQEVLQALSNLGSKCDIKFIRTMSDILSVLCRVDPDLDSAVAPKRDADIMSLWDRRNWDKYSLKSYENGAICLQVLGQRFTEEKVLACLRAIDLALGGGEDYMA</sequence>
<organism evidence="2 3">
    <name type="scientific">Fusarium sarcochroum</name>
    <dbReference type="NCBI Taxonomy" id="1208366"/>
    <lineage>
        <taxon>Eukaryota</taxon>
        <taxon>Fungi</taxon>
        <taxon>Dikarya</taxon>
        <taxon>Ascomycota</taxon>
        <taxon>Pezizomycotina</taxon>
        <taxon>Sordariomycetes</taxon>
        <taxon>Hypocreomycetidae</taxon>
        <taxon>Hypocreales</taxon>
        <taxon>Nectriaceae</taxon>
        <taxon>Fusarium</taxon>
        <taxon>Fusarium lateritium species complex</taxon>
    </lineage>
</organism>
<gene>
    <name evidence="2" type="ORF">FSARC_11641</name>
</gene>
<keyword evidence="3" id="KW-1185">Reference proteome</keyword>
<dbReference type="Pfam" id="PF12697">
    <property type="entry name" value="Abhydrolase_6"/>
    <property type="match status" value="1"/>
</dbReference>
<dbReference type="AlphaFoldDB" id="A0A8H4TE45"/>
<dbReference type="InterPro" id="IPR052897">
    <property type="entry name" value="Sec-Metab_Biosynth_Hydrolase"/>
</dbReference>
<dbReference type="EMBL" id="JABEXW010000758">
    <property type="protein sequence ID" value="KAF4956242.1"/>
    <property type="molecule type" value="Genomic_DNA"/>
</dbReference>
<dbReference type="PANTHER" id="PTHR37017">
    <property type="entry name" value="AB HYDROLASE-1 DOMAIN-CONTAINING PROTEIN-RELATED"/>
    <property type="match status" value="1"/>
</dbReference>
<dbReference type="Gene3D" id="3.40.50.1820">
    <property type="entry name" value="alpha/beta hydrolase"/>
    <property type="match status" value="1"/>
</dbReference>
<reference evidence="2" key="1">
    <citation type="journal article" date="2020" name="BMC Genomics">
        <title>Correction to: Identification and distribution of gene clusters required for synthesis of sphingolipid metabolism inhibitors in diverse species of the filamentous fungus Fusarium.</title>
        <authorList>
            <person name="Kim H.S."/>
            <person name="Lohmar J.M."/>
            <person name="Busman M."/>
            <person name="Brown D.W."/>
            <person name="Naumann T.A."/>
            <person name="Divon H.H."/>
            <person name="Lysoe E."/>
            <person name="Uhlig S."/>
            <person name="Proctor R.H."/>
        </authorList>
    </citation>
    <scope>NUCLEOTIDE SEQUENCE</scope>
    <source>
        <strain evidence="2">NRRL 20472</strain>
    </source>
</reference>